<dbReference type="OrthoDB" id="2138282at2759"/>
<dbReference type="Gene3D" id="3.20.180.10">
    <property type="entry name" value="PNP-oxidase-like"/>
    <property type="match status" value="1"/>
</dbReference>
<feature type="region of interest" description="Disordered" evidence="1">
    <location>
        <begin position="125"/>
        <end position="157"/>
    </location>
</feature>
<evidence type="ECO:0000259" key="2">
    <source>
        <dbReference type="Pfam" id="PF13883"/>
    </source>
</evidence>
<feature type="domain" description="CREG-like beta-barrel" evidence="2">
    <location>
        <begin position="189"/>
        <end position="335"/>
    </location>
</feature>
<sequence length="433" mass="47196">MATSWISATGSARAATGVCSGPTFCGSVPLVRKKWARQLEMRKEWGEVSRLVDFCELSKSSTSQRSCFQVVRAGGDNGTSWSTDDQSPLSFDNGFALFGPSSAHIVGSPSQQLYAEELEDETLVLSEDEHETPDSAREFENNQRGDGAGSPASSVVAGAAGSNRAGLYRSPISGGVQSATSSHGLPSPAIAVRNLIEQARYAHLCTIMSRMHHRRRGYPFGSLVEFATDSSGHPIFSLSPLAIHTRNLLADPRCTLVVQVPGWSGLANARVTLFGDVYPLPAEQQEWAHKHYSVKHQHGASQQWGNFNYYRMETISDVYFVGGFGTVAWVDVKDFESALPDVIAANGSEKTLQELNLKFSKPLREVLSVEAEVDDAALISIDSKGVDIRVRHGAQFNVQRLPFDEDHAVETLDQAIWALQKVLDDVAKVSQKL</sequence>
<accession>A0A2R6W4Q3</accession>
<dbReference type="PANTHER" id="PTHR13343:SF29">
    <property type="entry name" value="PYRIDOXAMINE 5'-PHOSPHATE OXIDASE FAMILY PROTEIN"/>
    <property type="match status" value="1"/>
</dbReference>
<gene>
    <name evidence="3" type="ORF">MARPO_0153s0003</name>
</gene>
<dbReference type="SUPFAM" id="SSF50475">
    <property type="entry name" value="FMN-binding split barrel"/>
    <property type="match status" value="1"/>
</dbReference>
<reference evidence="4" key="1">
    <citation type="journal article" date="2017" name="Cell">
        <title>Insights into land plant evolution garnered from the Marchantia polymorpha genome.</title>
        <authorList>
            <person name="Bowman J.L."/>
            <person name="Kohchi T."/>
            <person name="Yamato K.T."/>
            <person name="Jenkins J."/>
            <person name="Shu S."/>
            <person name="Ishizaki K."/>
            <person name="Yamaoka S."/>
            <person name="Nishihama R."/>
            <person name="Nakamura Y."/>
            <person name="Berger F."/>
            <person name="Adam C."/>
            <person name="Aki S.S."/>
            <person name="Althoff F."/>
            <person name="Araki T."/>
            <person name="Arteaga-Vazquez M.A."/>
            <person name="Balasubrmanian S."/>
            <person name="Barry K."/>
            <person name="Bauer D."/>
            <person name="Boehm C.R."/>
            <person name="Briginshaw L."/>
            <person name="Caballero-Perez J."/>
            <person name="Catarino B."/>
            <person name="Chen F."/>
            <person name="Chiyoda S."/>
            <person name="Chovatia M."/>
            <person name="Davies K.M."/>
            <person name="Delmans M."/>
            <person name="Demura T."/>
            <person name="Dierschke T."/>
            <person name="Dolan L."/>
            <person name="Dorantes-Acosta A.E."/>
            <person name="Eklund D.M."/>
            <person name="Florent S.N."/>
            <person name="Flores-Sandoval E."/>
            <person name="Fujiyama A."/>
            <person name="Fukuzawa H."/>
            <person name="Galik B."/>
            <person name="Grimanelli D."/>
            <person name="Grimwood J."/>
            <person name="Grossniklaus U."/>
            <person name="Hamada T."/>
            <person name="Haseloff J."/>
            <person name="Hetherington A.J."/>
            <person name="Higo A."/>
            <person name="Hirakawa Y."/>
            <person name="Hundley H.N."/>
            <person name="Ikeda Y."/>
            <person name="Inoue K."/>
            <person name="Inoue S.I."/>
            <person name="Ishida S."/>
            <person name="Jia Q."/>
            <person name="Kakita M."/>
            <person name="Kanazawa T."/>
            <person name="Kawai Y."/>
            <person name="Kawashima T."/>
            <person name="Kennedy M."/>
            <person name="Kinose K."/>
            <person name="Kinoshita T."/>
            <person name="Kohara Y."/>
            <person name="Koide E."/>
            <person name="Komatsu K."/>
            <person name="Kopischke S."/>
            <person name="Kubo M."/>
            <person name="Kyozuka J."/>
            <person name="Lagercrantz U."/>
            <person name="Lin S.S."/>
            <person name="Lindquist E."/>
            <person name="Lipzen A.M."/>
            <person name="Lu C.W."/>
            <person name="De Luna E."/>
            <person name="Martienssen R.A."/>
            <person name="Minamino N."/>
            <person name="Mizutani M."/>
            <person name="Mizutani M."/>
            <person name="Mochizuki N."/>
            <person name="Monte I."/>
            <person name="Mosher R."/>
            <person name="Nagasaki H."/>
            <person name="Nakagami H."/>
            <person name="Naramoto S."/>
            <person name="Nishitani K."/>
            <person name="Ohtani M."/>
            <person name="Okamoto T."/>
            <person name="Okumura M."/>
            <person name="Phillips J."/>
            <person name="Pollak B."/>
            <person name="Reinders A."/>
            <person name="Rovekamp M."/>
            <person name="Sano R."/>
            <person name="Sawa S."/>
            <person name="Schmid M.W."/>
            <person name="Shirakawa M."/>
            <person name="Solano R."/>
            <person name="Spunde A."/>
            <person name="Suetsugu N."/>
            <person name="Sugano S."/>
            <person name="Sugiyama A."/>
            <person name="Sun R."/>
            <person name="Suzuki Y."/>
            <person name="Takenaka M."/>
            <person name="Takezawa D."/>
            <person name="Tomogane H."/>
            <person name="Tsuzuki M."/>
            <person name="Ueda T."/>
            <person name="Umeda M."/>
            <person name="Ward J.M."/>
            <person name="Watanabe Y."/>
            <person name="Yazaki K."/>
            <person name="Yokoyama R."/>
            <person name="Yoshitake Y."/>
            <person name="Yotsui I."/>
            <person name="Zachgo S."/>
            <person name="Schmutz J."/>
        </authorList>
    </citation>
    <scope>NUCLEOTIDE SEQUENCE [LARGE SCALE GENOMIC DNA]</scope>
    <source>
        <strain evidence="4">Tak-1</strain>
    </source>
</reference>
<dbReference type="EMBL" id="KZ772823">
    <property type="protein sequence ID" value="PTQ28831.1"/>
    <property type="molecule type" value="Genomic_DNA"/>
</dbReference>
<dbReference type="Proteomes" id="UP000244005">
    <property type="component" value="Unassembled WGS sequence"/>
</dbReference>
<dbReference type="PANTHER" id="PTHR13343">
    <property type="entry name" value="CREG1 PROTEIN"/>
    <property type="match status" value="1"/>
</dbReference>
<dbReference type="InterPro" id="IPR055343">
    <property type="entry name" value="CREG_beta-barrel"/>
</dbReference>
<name>A0A2R6W4Q3_MARPO</name>
<dbReference type="InterPro" id="IPR012349">
    <property type="entry name" value="Split_barrel_FMN-bd"/>
</dbReference>
<dbReference type="Gramene" id="Mp1g14870.1">
    <property type="protein sequence ID" value="Mp1g14870.1.cds"/>
    <property type="gene ID" value="Mp1g14870"/>
</dbReference>
<evidence type="ECO:0000313" key="4">
    <source>
        <dbReference type="Proteomes" id="UP000244005"/>
    </source>
</evidence>
<feature type="compositionally biased region" description="Basic and acidic residues" evidence="1">
    <location>
        <begin position="132"/>
        <end position="143"/>
    </location>
</feature>
<dbReference type="Gene3D" id="2.30.110.10">
    <property type="entry name" value="Electron Transport, Fmn-binding Protein, Chain A"/>
    <property type="match status" value="1"/>
</dbReference>
<dbReference type="InterPro" id="IPR037119">
    <property type="entry name" value="Haem_oxidase_HugZ-like_sf"/>
</dbReference>
<evidence type="ECO:0000313" key="3">
    <source>
        <dbReference type="EMBL" id="PTQ28831.1"/>
    </source>
</evidence>
<dbReference type="GO" id="GO:0005737">
    <property type="term" value="C:cytoplasm"/>
    <property type="evidence" value="ECO:0007669"/>
    <property type="project" value="UniProtKB-ARBA"/>
</dbReference>
<evidence type="ECO:0000256" key="1">
    <source>
        <dbReference type="SAM" id="MobiDB-lite"/>
    </source>
</evidence>
<dbReference type="Pfam" id="PF13883">
    <property type="entry name" value="CREG_beta-barrel"/>
    <property type="match status" value="1"/>
</dbReference>
<protein>
    <recommendedName>
        <fullName evidence="2">CREG-like beta-barrel domain-containing protein</fullName>
    </recommendedName>
</protein>
<dbReference type="AlphaFoldDB" id="A0A2R6W4Q3"/>
<proteinExistence type="predicted"/>
<keyword evidence="4" id="KW-1185">Reference proteome</keyword>
<organism evidence="3 4">
    <name type="scientific">Marchantia polymorpha</name>
    <name type="common">Common liverwort</name>
    <name type="synonym">Marchantia aquatica</name>
    <dbReference type="NCBI Taxonomy" id="3197"/>
    <lineage>
        <taxon>Eukaryota</taxon>
        <taxon>Viridiplantae</taxon>
        <taxon>Streptophyta</taxon>
        <taxon>Embryophyta</taxon>
        <taxon>Marchantiophyta</taxon>
        <taxon>Marchantiopsida</taxon>
        <taxon>Marchantiidae</taxon>
        <taxon>Marchantiales</taxon>
        <taxon>Marchantiaceae</taxon>
        <taxon>Marchantia</taxon>
    </lineage>
</organism>